<dbReference type="InterPro" id="IPR003961">
    <property type="entry name" value="FN3_dom"/>
</dbReference>
<dbReference type="Pfam" id="PF18962">
    <property type="entry name" value="Por_Secre_tail"/>
    <property type="match status" value="1"/>
</dbReference>
<evidence type="ECO:0000256" key="2">
    <source>
        <dbReference type="SAM" id="SignalP"/>
    </source>
</evidence>
<feature type="signal peptide" evidence="2">
    <location>
        <begin position="1"/>
        <end position="26"/>
    </location>
</feature>
<sequence>MPKIMKKFYLLLGCSLLLQLSNNLSAQVLLFEDFSSATGTTPPVNWTNNDLDGGGNIWEFDNPGGRNLTMPISDPAAIFDSDNYGSDALPEDCALETPLFDASVTSNPIYLSFDQYFDADFGGQIYVEVWNGSTWVEVYSSFVTSANDPEHILIDITADLNGASDGQVRFHWIGDYSMYWIVDNVLVEEVTCIPVSDLTIDNSGTNSFDLSWTINGTETAWDLEYGAPGFAPGTGNELGSESVTTNPYTLSGLDPGMPYDVYVRANCGSTESYWILVSGTTDCAPIVSLPWTEDFETMTDLGFGYFQNCWSASEDMWFSDYDGSWQLGVPAYSGMNYMALFSWNVPDTLWTPEFQLTAGTNYEFKFYFATEGGSDGWDAKVVSLDSQTGIVQTLPTGTFITPAEIPNDEFTSHLTCFTPTTSGVYKFGLSINSDGNSYYLQVDDFSLIERSSGAGTDGTVSVCQTEGLVDLNSVIVKDDEIGEWSFSPNPAAIVNDSMFNPQFVPAGVVTVNYITTGCLKDTASAMITIYPSSAAGIDGGITACKNEPVDLLSGLGGTVDFGGNWYDPTHNLVPGSQIITGTFPGQFNYQYITGNGFCPDDTSSVVVTVTSCNWLSVDENALEEISLYPNPSTGVVYIESSFAEGNFKLEITDVNGRTIKVGSNTVLPGMNTVNLSQVQKGTYFFKLSTEHTEKIYRVVIQ</sequence>
<dbReference type="OrthoDB" id="1401747at2"/>
<keyword evidence="1 2" id="KW-0732">Signal</keyword>
<evidence type="ECO:0000259" key="3">
    <source>
        <dbReference type="PROSITE" id="PS50853"/>
    </source>
</evidence>
<gene>
    <name evidence="4" type="ORF">FO442_18500</name>
</gene>
<dbReference type="EMBL" id="VLPL01000013">
    <property type="protein sequence ID" value="TSJ39006.1"/>
    <property type="molecule type" value="Genomic_DNA"/>
</dbReference>
<evidence type="ECO:0000313" key="4">
    <source>
        <dbReference type="EMBL" id="TSJ39006.1"/>
    </source>
</evidence>
<dbReference type="Gene3D" id="2.60.120.200">
    <property type="match status" value="1"/>
</dbReference>
<reference evidence="4 5" key="1">
    <citation type="submission" date="2019-07" db="EMBL/GenBank/DDBJ databases">
        <authorList>
            <person name="Huq M.A."/>
        </authorList>
    </citation>
    <scope>NUCLEOTIDE SEQUENCE [LARGE SCALE GENOMIC DNA]</scope>
    <source>
        <strain evidence="4 5">MAH-3</strain>
    </source>
</reference>
<feature type="chain" id="PRO_5022035313" evidence="2">
    <location>
        <begin position="27"/>
        <end position="701"/>
    </location>
</feature>
<dbReference type="Pfam" id="PF00041">
    <property type="entry name" value="fn3"/>
    <property type="match status" value="1"/>
</dbReference>
<dbReference type="InterPro" id="IPR036116">
    <property type="entry name" value="FN3_sf"/>
</dbReference>
<dbReference type="Proteomes" id="UP000316008">
    <property type="component" value="Unassembled WGS sequence"/>
</dbReference>
<evidence type="ECO:0000256" key="1">
    <source>
        <dbReference type="ARBA" id="ARBA00022729"/>
    </source>
</evidence>
<dbReference type="CDD" id="cd00063">
    <property type="entry name" value="FN3"/>
    <property type="match status" value="1"/>
</dbReference>
<feature type="domain" description="Fibronectin type-III" evidence="3">
    <location>
        <begin position="194"/>
        <end position="286"/>
    </location>
</feature>
<comment type="caution">
    <text evidence="4">The sequence shown here is derived from an EMBL/GenBank/DDBJ whole genome shotgun (WGS) entry which is preliminary data.</text>
</comment>
<dbReference type="SUPFAM" id="SSF49265">
    <property type="entry name" value="Fibronectin type III"/>
    <property type="match status" value="1"/>
</dbReference>
<dbReference type="SMART" id="SM00060">
    <property type="entry name" value="FN3"/>
    <property type="match status" value="1"/>
</dbReference>
<protein>
    <submittedName>
        <fullName evidence="4">T9SS type A sorting domain-containing protein</fullName>
    </submittedName>
</protein>
<dbReference type="InterPro" id="IPR026444">
    <property type="entry name" value="Secre_tail"/>
</dbReference>
<organism evidence="4 5">
    <name type="scientific">Fluviicola chungangensis</name>
    <dbReference type="NCBI Taxonomy" id="2597671"/>
    <lineage>
        <taxon>Bacteria</taxon>
        <taxon>Pseudomonadati</taxon>
        <taxon>Bacteroidota</taxon>
        <taxon>Flavobacteriia</taxon>
        <taxon>Flavobacteriales</taxon>
        <taxon>Crocinitomicaceae</taxon>
        <taxon>Fluviicola</taxon>
    </lineage>
</organism>
<dbReference type="PROSITE" id="PS50853">
    <property type="entry name" value="FN3"/>
    <property type="match status" value="1"/>
</dbReference>
<dbReference type="NCBIfam" id="TIGR04183">
    <property type="entry name" value="Por_Secre_tail"/>
    <property type="match status" value="1"/>
</dbReference>
<keyword evidence="5" id="KW-1185">Reference proteome</keyword>
<dbReference type="AlphaFoldDB" id="A0A556MGJ3"/>
<dbReference type="Gene3D" id="2.60.40.10">
    <property type="entry name" value="Immunoglobulins"/>
    <property type="match status" value="1"/>
</dbReference>
<name>A0A556MGJ3_9FLAO</name>
<dbReference type="InterPro" id="IPR013783">
    <property type="entry name" value="Ig-like_fold"/>
</dbReference>
<proteinExistence type="predicted"/>
<evidence type="ECO:0000313" key="5">
    <source>
        <dbReference type="Proteomes" id="UP000316008"/>
    </source>
</evidence>
<accession>A0A556MGJ3</accession>